<keyword evidence="2" id="KW-1133">Transmembrane helix</keyword>
<dbReference type="SMART" id="SM01042">
    <property type="entry name" value="Brr6_like_C_C"/>
    <property type="match status" value="1"/>
</dbReference>
<keyword evidence="5" id="KW-1185">Reference proteome</keyword>
<name>A0A8H3FNX9_9LECA</name>
<feature type="transmembrane region" description="Helical" evidence="2">
    <location>
        <begin position="243"/>
        <end position="265"/>
    </location>
</feature>
<feature type="compositionally biased region" description="Polar residues" evidence="1">
    <location>
        <begin position="179"/>
        <end position="195"/>
    </location>
</feature>
<evidence type="ECO:0000259" key="3">
    <source>
        <dbReference type="SMART" id="SM01042"/>
    </source>
</evidence>
<keyword evidence="2" id="KW-0812">Transmembrane</keyword>
<dbReference type="PANTHER" id="PTHR28136:SF1">
    <property type="entry name" value="NUCLEUS EXPORT PROTEIN BRL1"/>
    <property type="match status" value="1"/>
</dbReference>
<feature type="region of interest" description="Disordered" evidence="1">
    <location>
        <begin position="79"/>
        <end position="102"/>
    </location>
</feature>
<dbReference type="GO" id="GO:0055088">
    <property type="term" value="P:lipid homeostasis"/>
    <property type="evidence" value="ECO:0007669"/>
    <property type="project" value="InterPro"/>
</dbReference>
<sequence>MERRAFESPMEFEYDDRKAQIPTDSPWLRGTKTLFQRNTFRSTTKPEAPHQTSRMPNPLPQTPIKNHVALFREHPALDFSSGAENASSPEADNEDTPDVKQQPVGLNENITLFRGNHASPSKASSRPASPIKSSARASISNWVSRFSPSHKTLVRKDHTRHTAVAKRPPKRKRRELEQDATQDSGSEYDTDSNGLATIPYPPSRSPRKTNGATIEPTPAELGTIPAILKFINDHPSLPHILSWWAQMLISSIVMVGVIYILYSFWSAIQRDVDLKAEELSADLLREIGLCSENFIAHDCLKRESLGMKFKAQCDDWEACMKQDHRAVGRAKISVSTWAEIINGFVEPLSGKIIFLGVALFTISIAVPHVLFGLIRQKNENPYTTNTTRNVSGGNFGENPFATSQEQYFTPMHNRNFDAFSAQGLASGRQSPSKGSRMVEDGSPIRRIQYR</sequence>
<keyword evidence="2" id="KW-0472">Membrane</keyword>
<dbReference type="GO" id="GO:0031965">
    <property type="term" value="C:nuclear membrane"/>
    <property type="evidence" value="ECO:0007669"/>
    <property type="project" value="InterPro"/>
</dbReference>
<dbReference type="EMBL" id="CAJPDQ010000021">
    <property type="protein sequence ID" value="CAF9924516.1"/>
    <property type="molecule type" value="Genomic_DNA"/>
</dbReference>
<dbReference type="GO" id="GO:0006998">
    <property type="term" value="P:nuclear envelope organization"/>
    <property type="evidence" value="ECO:0007669"/>
    <property type="project" value="InterPro"/>
</dbReference>
<proteinExistence type="predicted"/>
<feature type="compositionally biased region" description="Polar residues" evidence="1">
    <location>
        <begin position="33"/>
        <end position="55"/>
    </location>
</feature>
<feature type="compositionally biased region" description="Low complexity" evidence="1">
    <location>
        <begin position="118"/>
        <end position="140"/>
    </location>
</feature>
<evidence type="ECO:0000313" key="5">
    <source>
        <dbReference type="Proteomes" id="UP000664169"/>
    </source>
</evidence>
<dbReference type="Pfam" id="PF10104">
    <property type="entry name" value="Brr6_like_C_C"/>
    <property type="match status" value="1"/>
</dbReference>
<feature type="region of interest" description="Disordered" evidence="1">
    <location>
        <begin position="115"/>
        <end position="216"/>
    </location>
</feature>
<dbReference type="OrthoDB" id="5961at2759"/>
<feature type="compositionally biased region" description="Polar residues" evidence="1">
    <location>
        <begin position="141"/>
        <end position="150"/>
    </location>
</feature>
<feature type="region of interest" description="Disordered" evidence="1">
    <location>
        <begin position="1"/>
        <end position="60"/>
    </location>
</feature>
<feature type="domain" description="Brl1/Brr6" evidence="3">
    <location>
        <begin position="241"/>
        <end position="375"/>
    </location>
</feature>
<feature type="transmembrane region" description="Helical" evidence="2">
    <location>
        <begin position="352"/>
        <end position="374"/>
    </location>
</feature>
<dbReference type="InterPro" id="IPR040202">
    <property type="entry name" value="Brl1/Brr6"/>
</dbReference>
<feature type="compositionally biased region" description="Basic residues" evidence="1">
    <location>
        <begin position="157"/>
        <end position="173"/>
    </location>
</feature>
<dbReference type="AlphaFoldDB" id="A0A8H3FNX9"/>
<evidence type="ECO:0000256" key="2">
    <source>
        <dbReference type="SAM" id="Phobius"/>
    </source>
</evidence>
<evidence type="ECO:0000256" key="1">
    <source>
        <dbReference type="SAM" id="MobiDB-lite"/>
    </source>
</evidence>
<evidence type="ECO:0000313" key="4">
    <source>
        <dbReference type="EMBL" id="CAF9924516.1"/>
    </source>
</evidence>
<gene>
    <name evidence="4" type="ORF">GOMPHAMPRED_003662</name>
</gene>
<protein>
    <recommendedName>
        <fullName evidence="3">Brl1/Brr6 domain-containing protein</fullName>
    </recommendedName>
</protein>
<dbReference type="PANTHER" id="PTHR28136">
    <property type="entry name" value="NUCLEUS EXPORT PROTEIN BRR6"/>
    <property type="match status" value="1"/>
</dbReference>
<organism evidence="4 5">
    <name type="scientific">Gomphillus americanus</name>
    <dbReference type="NCBI Taxonomy" id="1940652"/>
    <lineage>
        <taxon>Eukaryota</taxon>
        <taxon>Fungi</taxon>
        <taxon>Dikarya</taxon>
        <taxon>Ascomycota</taxon>
        <taxon>Pezizomycotina</taxon>
        <taxon>Lecanoromycetes</taxon>
        <taxon>OSLEUM clade</taxon>
        <taxon>Ostropomycetidae</taxon>
        <taxon>Ostropales</taxon>
        <taxon>Graphidaceae</taxon>
        <taxon>Gomphilloideae</taxon>
        <taxon>Gomphillus</taxon>
    </lineage>
</organism>
<accession>A0A8H3FNX9</accession>
<dbReference type="InterPro" id="IPR018767">
    <property type="entry name" value="Brl1/Brr6_dom"/>
</dbReference>
<comment type="caution">
    <text evidence="4">The sequence shown here is derived from an EMBL/GenBank/DDBJ whole genome shotgun (WGS) entry which is preliminary data.</text>
</comment>
<reference evidence="4" key="1">
    <citation type="submission" date="2021-03" db="EMBL/GenBank/DDBJ databases">
        <authorList>
            <person name="Tagirdzhanova G."/>
        </authorList>
    </citation>
    <scope>NUCLEOTIDE SEQUENCE</scope>
</reference>
<dbReference type="Proteomes" id="UP000664169">
    <property type="component" value="Unassembled WGS sequence"/>
</dbReference>